<organism evidence="1 2">
    <name type="scientific">Gnomoniopsis smithogilvyi</name>
    <dbReference type="NCBI Taxonomy" id="1191159"/>
    <lineage>
        <taxon>Eukaryota</taxon>
        <taxon>Fungi</taxon>
        <taxon>Dikarya</taxon>
        <taxon>Ascomycota</taxon>
        <taxon>Pezizomycotina</taxon>
        <taxon>Sordariomycetes</taxon>
        <taxon>Sordariomycetidae</taxon>
        <taxon>Diaporthales</taxon>
        <taxon>Gnomoniaceae</taxon>
        <taxon>Gnomoniopsis</taxon>
    </lineage>
</organism>
<reference evidence="1" key="1">
    <citation type="submission" date="2022-10" db="EMBL/GenBank/DDBJ databases">
        <title>Tapping the CABI collections for fungal endophytes: first genome assemblies for Collariella, Neodidymelliopsis, Ascochyta clinopodiicola, Didymella pomorum, Didymosphaeria variabile, Neocosmospora piperis and Neocucurbitaria cava.</title>
        <authorList>
            <person name="Hill R."/>
        </authorList>
    </citation>
    <scope>NUCLEOTIDE SEQUENCE</scope>
    <source>
        <strain evidence="1">IMI 355082</strain>
    </source>
</reference>
<gene>
    <name evidence="1" type="ORF">N0V93_002138</name>
</gene>
<comment type="caution">
    <text evidence="1">The sequence shown here is derived from an EMBL/GenBank/DDBJ whole genome shotgun (WGS) entry which is preliminary data.</text>
</comment>
<evidence type="ECO:0000313" key="1">
    <source>
        <dbReference type="EMBL" id="KAJ4392934.1"/>
    </source>
</evidence>
<dbReference type="AlphaFoldDB" id="A0A9W8YVX6"/>
<name>A0A9W8YVX6_9PEZI</name>
<protein>
    <submittedName>
        <fullName evidence="1">Uncharacterized protein</fullName>
    </submittedName>
</protein>
<dbReference type="EMBL" id="JAPEVB010000002">
    <property type="protein sequence ID" value="KAJ4392934.1"/>
    <property type="molecule type" value="Genomic_DNA"/>
</dbReference>
<accession>A0A9W8YVX6</accession>
<evidence type="ECO:0000313" key="2">
    <source>
        <dbReference type="Proteomes" id="UP001140453"/>
    </source>
</evidence>
<sequence>MSTVACMLVYFRNRELRRQRSAVTNKERTMDEPDEVRRWIVTALCIDLGGRDRERLSFGANDFAQQLKLLQSVFEIDE</sequence>
<keyword evidence="2" id="KW-1185">Reference proteome</keyword>
<dbReference type="Proteomes" id="UP001140453">
    <property type="component" value="Unassembled WGS sequence"/>
</dbReference>
<proteinExistence type="predicted"/>